<protein>
    <recommendedName>
        <fullName evidence="4">F-box domain-containing protein</fullName>
    </recommendedName>
</protein>
<dbReference type="SUPFAM" id="SSF52058">
    <property type="entry name" value="L domain-like"/>
    <property type="match status" value="1"/>
</dbReference>
<evidence type="ECO:0000256" key="1">
    <source>
        <dbReference type="SAM" id="MobiDB-lite"/>
    </source>
</evidence>
<feature type="region of interest" description="Disordered" evidence="1">
    <location>
        <begin position="467"/>
        <end position="491"/>
    </location>
</feature>
<feature type="compositionally biased region" description="Basic residues" evidence="1">
    <location>
        <begin position="619"/>
        <end position="636"/>
    </location>
</feature>
<dbReference type="Proteomes" id="UP001194696">
    <property type="component" value="Unassembled WGS sequence"/>
</dbReference>
<organism evidence="2 3">
    <name type="scientific">Linnemannia gamsii</name>
    <dbReference type="NCBI Taxonomy" id="64522"/>
    <lineage>
        <taxon>Eukaryota</taxon>
        <taxon>Fungi</taxon>
        <taxon>Fungi incertae sedis</taxon>
        <taxon>Mucoromycota</taxon>
        <taxon>Mortierellomycotina</taxon>
        <taxon>Mortierellomycetes</taxon>
        <taxon>Mortierellales</taxon>
        <taxon>Mortierellaceae</taxon>
        <taxon>Linnemannia</taxon>
    </lineage>
</organism>
<evidence type="ECO:0000313" key="3">
    <source>
        <dbReference type="Proteomes" id="UP001194696"/>
    </source>
</evidence>
<dbReference type="EMBL" id="JAAAIM010000440">
    <property type="protein sequence ID" value="KAG0288026.1"/>
    <property type="molecule type" value="Genomic_DNA"/>
</dbReference>
<comment type="caution">
    <text evidence="2">The sequence shown here is derived from an EMBL/GenBank/DDBJ whole genome shotgun (WGS) entry which is preliminary data.</text>
</comment>
<keyword evidence="3" id="KW-1185">Reference proteome</keyword>
<sequence>MHPLGLPELRILIGQYLPKRDILACILVCKAWHADFQSLLFRSITLDDATIHVMSKEALHQHAHLIRHLVLSEPMRLNIASFNPNFICSSVCPSMPTTQTPPQSPQSQLNTPLFTPTLAPTNIATKRLSSCLSRFPCSTACRNLLTLDIHPSLLFRRRVHEQIPKYKISIVGTDRYNDLQDDFWCLQSTDACIRLIQQNSNLHSLTESFDEMSPFHRIRFTKQLCELKNHNLRIIHLSKWEVSPADLNCLVINSQSLFLLKFSKITLKNSTGVAVGLRSPSSSTSGTAFSLQPHLPSPPTPSVLDLRHLKVLLLTHATFQMSDLTIEAPNLTVLNISFSKVQCNNVWSSLPNIVWNTPNLHQLIHNRTEQSIGTSSLLSSPRSLRAASFADYELPAQLTTEIVSKQGQHLQSLRLACFTGVTSADLRLVLTSCPNLVNLCAPEIRMWAGDLVPVTVSGVDPCLSPSPSLHGAESLGSGTTGAGSVVGGRGSRGVCTTRGGVEGSNQRQDDQDMSWDCESVFSQHSLPNTDSHPVMPQESGCHKEWVCHKLERLSIYVSLEPGLEDDDMVCYPGIVQEHGDGNGQDSPFPSLAFDKDTQARLFNRQQPHSLQQDQEQKQSWHHFQHRSHQQQHKHHRQLQEATVDRARVAFLDQLSKLKRLKHLDLSGEHVEKANLVQIGLPWTLAGGIERLATLRELEHIAVTGWVEQMGPEEVAWMKQAWPKLQHVSLLKTDTPGIPRFQGLLAKMWPELTVRDKARNKGSCPPLYLR</sequence>
<dbReference type="InterPro" id="IPR032675">
    <property type="entry name" value="LRR_dom_sf"/>
</dbReference>
<dbReference type="Gene3D" id="3.80.10.10">
    <property type="entry name" value="Ribonuclease Inhibitor"/>
    <property type="match status" value="1"/>
</dbReference>
<feature type="region of interest" description="Disordered" evidence="1">
    <location>
        <begin position="606"/>
        <end position="638"/>
    </location>
</feature>
<accession>A0ABQ7JZN9</accession>
<proteinExistence type="predicted"/>
<evidence type="ECO:0000313" key="2">
    <source>
        <dbReference type="EMBL" id="KAG0288026.1"/>
    </source>
</evidence>
<reference evidence="2 3" key="1">
    <citation type="journal article" date="2020" name="Fungal Divers.">
        <title>Resolving the Mortierellaceae phylogeny through synthesis of multi-gene phylogenetics and phylogenomics.</title>
        <authorList>
            <person name="Vandepol N."/>
            <person name="Liber J."/>
            <person name="Desiro A."/>
            <person name="Na H."/>
            <person name="Kennedy M."/>
            <person name="Barry K."/>
            <person name="Grigoriev I.V."/>
            <person name="Miller A.N."/>
            <person name="O'Donnell K."/>
            <person name="Stajich J.E."/>
            <person name="Bonito G."/>
        </authorList>
    </citation>
    <scope>NUCLEOTIDE SEQUENCE [LARGE SCALE GENOMIC DNA]</scope>
    <source>
        <strain evidence="2 3">AD045</strain>
    </source>
</reference>
<name>A0ABQ7JZN9_9FUNG</name>
<feature type="compositionally biased region" description="Gly residues" evidence="1">
    <location>
        <begin position="478"/>
        <end position="491"/>
    </location>
</feature>
<evidence type="ECO:0008006" key="4">
    <source>
        <dbReference type="Google" id="ProtNLM"/>
    </source>
</evidence>
<gene>
    <name evidence="2" type="ORF">BGZ96_008145</name>
</gene>